<evidence type="ECO:0000259" key="9">
    <source>
        <dbReference type="PROSITE" id="PS50164"/>
    </source>
</evidence>
<evidence type="ECO:0000313" key="12">
    <source>
        <dbReference type="Proteomes" id="UP000192418"/>
    </source>
</evidence>
<dbReference type="FunFam" id="3.40.1440.10:FF:000001">
    <property type="entry name" value="UvrABC system protein C"/>
    <property type="match status" value="1"/>
</dbReference>
<dbReference type="GO" id="GO:0009432">
    <property type="term" value="P:SOS response"/>
    <property type="evidence" value="ECO:0007669"/>
    <property type="project" value="UniProtKB-UniRule"/>
</dbReference>
<name>A0A1W2AJK2_9BACT</name>
<evidence type="ECO:0000259" key="8">
    <source>
        <dbReference type="PROSITE" id="PS50151"/>
    </source>
</evidence>
<dbReference type="InterPro" id="IPR004791">
    <property type="entry name" value="UvrC"/>
</dbReference>
<comment type="function">
    <text evidence="7">The UvrABC repair system catalyzes the recognition and processing of DNA lesions. UvrC both incises the 5' and 3' sides of the lesion. The N-terminal half is responsible for the 3' incision and the C-terminal half is responsible for the 5' incision.</text>
</comment>
<protein>
    <recommendedName>
        <fullName evidence="7">UvrABC system protein C</fullName>
        <shortName evidence="7">Protein UvrC</shortName>
    </recommendedName>
    <alternativeName>
        <fullName evidence="7">Excinuclease ABC subunit C</fullName>
    </alternativeName>
</protein>
<dbReference type="CDD" id="cd10434">
    <property type="entry name" value="GIY-YIG_UvrC_Cho"/>
    <property type="match status" value="1"/>
</dbReference>
<dbReference type="NCBIfam" id="NF001824">
    <property type="entry name" value="PRK00558.1-5"/>
    <property type="match status" value="1"/>
</dbReference>
<dbReference type="SMART" id="SM00465">
    <property type="entry name" value="GIYc"/>
    <property type="match status" value="1"/>
</dbReference>
<dbReference type="Pfam" id="PF01541">
    <property type="entry name" value="GIY-YIG"/>
    <property type="match status" value="1"/>
</dbReference>
<dbReference type="GO" id="GO:0006289">
    <property type="term" value="P:nucleotide-excision repair"/>
    <property type="evidence" value="ECO:0007669"/>
    <property type="project" value="UniProtKB-UniRule"/>
</dbReference>
<comment type="subcellular location">
    <subcellularLocation>
        <location evidence="7">Cytoplasm</location>
    </subcellularLocation>
</comment>
<keyword evidence="2 7" id="KW-0227">DNA damage</keyword>
<dbReference type="InterPro" id="IPR000305">
    <property type="entry name" value="GIY-YIG_endonuc"/>
</dbReference>
<dbReference type="InterPro" id="IPR035901">
    <property type="entry name" value="GIY-YIG_endonuc_sf"/>
</dbReference>
<comment type="subunit">
    <text evidence="7">Interacts with UvrB in an incision complex.</text>
</comment>
<dbReference type="STRING" id="1121400.SAMN02746065_105114"/>
<keyword evidence="12" id="KW-1185">Reference proteome</keyword>
<evidence type="ECO:0000256" key="3">
    <source>
        <dbReference type="ARBA" id="ARBA00022769"/>
    </source>
</evidence>
<evidence type="ECO:0000259" key="10">
    <source>
        <dbReference type="PROSITE" id="PS50165"/>
    </source>
</evidence>
<dbReference type="GO" id="GO:0009381">
    <property type="term" value="F:excinuclease ABC activity"/>
    <property type="evidence" value="ECO:0007669"/>
    <property type="project" value="UniProtKB-UniRule"/>
</dbReference>
<evidence type="ECO:0000256" key="1">
    <source>
        <dbReference type="ARBA" id="ARBA00022490"/>
    </source>
</evidence>
<sequence>MDIALQEKYKNTPGAPGVYLMKDGKGRIIYVGKAGNLKKRLAAYFIKETGHDPKTGILIKNIVDFDLIVTAGDHEALILESTLIKKHKPKYNVILKDGKNYPCLRLDTTDKYPALQVVRKIKNDGATYFGPYSSAHSVRYTLKQVNRIFKLRKCKNTQFNNRSRPCLQYQMKTCLGPCCLDVPPEVYMEIVNDVTLFLKGRAPELIQRLKKEMMHQADLQNFEKAAHLRDTLFAIEKTLERQIAVSADMMDRDVIACHGDQGRAVVTLLYVRSGYVNGTRHFHFDMIWNAIPEIMGAFLMQYYENNTFIPPQILLSHGVEDQEILERRFTEKKGRRVYLLTPERGDKKKIMDMARLNAENELSTSLSQRAETRGVLVMLQNLLELPCLPRRIECYDNSNMAGTDPVSSMVVFTDGKPDKAAYRKFIINGVKGPDDYACMTEVLTRRFVPGKKEPLPFPDLLVVDGGKGQLSMAMAVLKDLGMTGQIPVVGLAKKDVEKGEEHDKIYIPHRSNPLNTARAVKALYLLQQLRDEAHRVAIGFQRKRRNNRAGGSILDDIPGIGKKRKTVLLEAYKGISAMKLAPLEELAALPGMTLPSARAVFEVLHP</sequence>
<reference evidence="11 12" key="1">
    <citation type="submission" date="2017-04" db="EMBL/GenBank/DDBJ databases">
        <authorList>
            <person name="Afonso C.L."/>
            <person name="Miller P.J."/>
            <person name="Scott M.A."/>
            <person name="Spackman E."/>
            <person name="Goraichik I."/>
            <person name="Dimitrov K.M."/>
            <person name="Suarez D.L."/>
            <person name="Swayne D.E."/>
        </authorList>
    </citation>
    <scope>NUCLEOTIDE SEQUENCE [LARGE SCALE GENOMIC DNA]</scope>
    <source>
        <strain evidence="11 12">DSM 3385</strain>
    </source>
</reference>
<dbReference type="InterPro" id="IPR038476">
    <property type="entry name" value="UvrC_RNase_H_dom_sf"/>
</dbReference>
<dbReference type="SUPFAM" id="SSF82771">
    <property type="entry name" value="GIY-YIG endonuclease"/>
    <property type="match status" value="1"/>
</dbReference>
<dbReference type="OrthoDB" id="9804933at2"/>
<keyword evidence="6 7" id="KW-0742">SOS response</keyword>
<dbReference type="GO" id="GO:0009380">
    <property type="term" value="C:excinuclease repair complex"/>
    <property type="evidence" value="ECO:0007669"/>
    <property type="project" value="InterPro"/>
</dbReference>
<feature type="domain" description="UVR" evidence="8">
    <location>
        <begin position="203"/>
        <end position="238"/>
    </location>
</feature>
<dbReference type="PROSITE" id="PS50164">
    <property type="entry name" value="GIY_YIG"/>
    <property type="match status" value="1"/>
</dbReference>
<feature type="domain" description="GIY-YIG" evidence="9">
    <location>
        <begin position="14"/>
        <end position="93"/>
    </location>
</feature>
<dbReference type="PANTHER" id="PTHR30562:SF1">
    <property type="entry name" value="UVRABC SYSTEM PROTEIN C"/>
    <property type="match status" value="1"/>
</dbReference>
<dbReference type="SUPFAM" id="SSF46600">
    <property type="entry name" value="C-terminal UvrC-binding domain of UvrB"/>
    <property type="match status" value="1"/>
</dbReference>
<evidence type="ECO:0000313" key="11">
    <source>
        <dbReference type="EMBL" id="SMC60428.1"/>
    </source>
</evidence>
<proteinExistence type="inferred from homology"/>
<feature type="domain" description="UvrC family homology region profile" evidence="10">
    <location>
        <begin position="254"/>
        <end position="477"/>
    </location>
</feature>
<dbReference type="PROSITE" id="PS50165">
    <property type="entry name" value="UVRC"/>
    <property type="match status" value="1"/>
</dbReference>
<evidence type="ECO:0000256" key="2">
    <source>
        <dbReference type="ARBA" id="ARBA00022763"/>
    </source>
</evidence>
<dbReference type="GO" id="GO:0005737">
    <property type="term" value="C:cytoplasm"/>
    <property type="evidence" value="ECO:0007669"/>
    <property type="project" value="UniProtKB-SubCell"/>
</dbReference>
<keyword evidence="4 7" id="KW-0267">Excision nuclease</keyword>
<keyword evidence="1 7" id="KW-0963">Cytoplasm</keyword>
<dbReference type="PANTHER" id="PTHR30562">
    <property type="entry name" value="UVRC/OXIDOREDUCTASE"/>
    <property type="match status" value="1"/>
</dbReference>
<dbReference type="Gene3D" id="4.10.860.10">
    <property type="entry name" value="UVR domain"/>
    <property type="match status" value="1"/>
</dbReference>
<dbReference type="InterPro" id="IPR047296">
    <property type="entry name" value="GIY-YIG_UvrC_Cho"/>
</dbReference>
<dbReference type="SUPFAM" id="SSF47781">
    <property type="entry name" value="RuvA domain 2-like"/>
    <property type="match status" value="1"/>
</dbReference>
<dbReference type="Gene3D" id="1.10.150.20">
    <property type="entry name" value="5' to 3' exonuclease, C-terminal subdomain"/>
    <property type="match status" value="1"/>
</dbReference>
<dbReference type="AlphaFoldDB" id="A0A1W2AJK2"/>
<dbReference type="Pfam" id="PF22920">
    <property type="entry name" value="UvrC_RNaseH"/>
    <property type="match status" value="1"/>
</dbReference>
<keyword evidence="5 7" id="KW-0234">DNA repair</keyword>
<dbReference type="PROSITE" id="PS50151">
    <property type="entry name" value="UVR"/>
    <property type="match status" value="1"/>
</dbReference>
<dbReference type="Pfam" id="PF08459">
    <property type="entry name" value="UvrC_RNaseH_dom"/>
    <property type="match status" value="1"/>
</dbReference>
<evidence type="ECO:0000256" key="6">
    <source>
        <dbReference type="ARBA" id="ARBA00023236"/>
    </source>
</evidence>
<comment type="similarity">
    <text evidence="7">Belongs to the UvrC family.</text>
</comment>
<dbReference type="EMBL" id="FWXY01000005">
    <property type="protein sequence ID" value="SMC60428.1"/>
    <property type="molecule type" value="Genomic_DNA"/>
</dbReference>
<evidence type="ECO:0000256" key="7">
    <source>
        <dbReference type="HAMAP-Rule" id="MF_00203"/>
    </source>
</evidence>
<keyword evidence="3 7" id="KW-0228">DNA excision</keyword>
<dbReference type="HAMAP" id="MF_00203">
    <property type="entry name" value="UvrC"/>
    <property type="match status" value="1"/>
</dbReference>
<dbReference type="InterPro" id="IPR010994">
    <property type="entry name" value="RuvA_2-like"/>
</dbReference>
<dbReference type="Gene3D" id="3.40.1440.10">
    <property type="entry name" value="GIY-YIG endonuclease"/>
    <property type="match status" value="1"/>
</dbReference>
<evidence type="ECO:0000256" key="5">
    <source>
        <dbReference type="ARBA" id="ARBA00023204"/>
    </source>
</evidence>
<dbReference type="GO" id="GO:0003677">
    <property type="term" value="F:DNA binding"/>
    <property type="evidence" value="ECO:0007669"/>
    <property type="project" value="UniProtKB-UniRule"/>
</dbReference>
<accession>A0A1W2AJK2</accession>
<organism evidence="11 12">
    <name type="scientific">Desulfocicer vacuolatum DSM 3385</name>
    <dbReference type="NCBI Taxonomy" id="1121400"/>
    <lineage>
        <taxon>Bacteria</taxon>
        <taxon>Pseudomonadati</taxon>
        <taxon>Thermodesulfobacteriota</taxon>
        <taxon>Desulfobacteria</taxon>
        <taxon>Desulfobacterales</taxon>
        <taxon>Desulfobacteraceae</taxon>
        <taxon>Desulfocicer</taxon>
    </lineage>
</organism>
<dbReference type="InterPro" id="IPR050066">
    <property type="entry name" value="UvrABC_protein_C"/>
</dbReference>
<evidence type="ECO:0000256" key="4">
    <source>
        <dbReference type="ARBA" id="ARBA00022881"/>
    </source>
</evidence>
<dbReference type="Proteomes" id="UP000192418">
    <property type="component" value="Unassembled WGS sequence"/>
</dbReference>
<dbReference type="NCBIfam" id="TIGR00194">
    <property type="entry name" value="uvrC"/>
    <property type="match status" value="1"/>
</dbReference>
<gene>
    <name evidence="7" type="primary">uvrC</name>
    <name evidence="11" type="ORF">SAMN02746065_105114</name>
</gene>
<dbReference type="InterPro" id="IPR036876">
    <property type="entry name" value="UVR_dom_sf"/>
</dbReference>
<dbReference type="InterPro" id="IPR001943">
    <property type="entry name" value="UVR_dom"/>
</dbReference>
<dbReference type="RefSeq" id="WP_084067629.1">
    <property type="nucleotide sequence ID" value="NZ_FWXY01000005.1"/>
</dbReference>
<dbReference type="Gene3D" id="3.30.420.340">
    <property type="entry name" value="UvrC, RNAse H endonuclease domain"/>
    <property type="match status" value="1"/>
</dbReference>
<dbReference type="InterPro" id="IPR001162">
    <property type="entry name" value="UvrC_RNase_H_dom"/>
</dbReference>